<feature type="transmembrane region" description="Helical" evidence="1">
    <location>
        <begin position="552"/>
        <end position="569"/>
    </location>
</feature>
<proteinExistence type="predicted"/>
<feature type="transmembrane region" description="Helical" evidence="1">
    <location>
        <begin position="518"/>
        <end position="540"/>
    </location>
</feature>
<accession>A0A1X7UX23</accession>
<dbReference type="SUPFAM" id="SSF56300">
    <property type="entry name" value="Metallo-dependent phosphatases"/>
    <property type="match status" value="1"/>
</dbReference>
<name>A0A1X7UX23_AMPQE</name>
<evidence type="ECO:0000256" key="1">
    <source>
        <dbReference type="SAM" id="Phobius"/>
    </source>
</evidence>
<evidence type="ECO:0000259" key="2">
    <source>
        <dbReference type="Pfam" id="PF00149"/>
    </source>
</evidence>
<dbReference type="InParanoid" id="A0A1X7UX23"/>
<dbReference type="STRING" id="400682.A0A1X7UX23"/>
<dbReference type="AlphaFoldDB" id="A0A1X7UX23"/>
<dbReference type="Gene3D" id="3.60.21.10">
    <property type="match status" value="1"/>
</dbReference>
<dbReference type="PANTHER" id="PTHR14795:SF0">
    <property type="entry name" value="TRANSMEMBRANE PROTEIN 62"/>
    <property type="match status" value="1"/>
</dbReference>
<keyword evidence="1" id="KW-0812">Transmembrane</keyword>
<dbReference type="Proteomes" id="UP000007879">
    <property type="component" value="Unassembled WGS sequence"/>
</dbReference>
<dbReference type="EnsemblMetazoa" id="Aqu2.1.32236_001">
    <property type="protein sequence ID" value="Aqu2.1.32236_001"/>
    <property type="gene ID" value="Aqu2.1.32236"/>
</dbReference>
<feature type="transmembrane region" description="Helical" evidence="1">
    <location>
        <begin position="471"/>
        <end position="489"/>
    </location>
</feature>
<dbReference type="InterPro" id="IPR029052">
    <property type="entry name" value="Metallo-depent_PP-like"/>
</dbReference>
<protein>
    <submittedName>
        <fullName evidence="4">Uncharacterized protein</fullName>
    </submittedName>
</protein>
<keyword evidence="1" id="KW-0472">Membrane</keyword>
<reference evidence="4" key="2">
    <citation type="submission" date="2017-05" db="UniProtKB">
        <authorList>
            <consortium name="EnsemblMetazoa"/>
        </authorList>
    </citation>
    <scope>IDENTIFICATION</scope>
</reference>
<dbReference type="InterPro" id="IPR004843">
    <property type="entry name" value="Calcineurin-like_PHP"/>
</dbReference>
<feature type="transmembrane region" description="Helical" evidence="1">
    <location>
        <begin position="581"/>
        <end position="605"/>
    </location>
</feature>
<feature type="domain" description="TMEM62 Ig-like" evidence="3">
    <location>
        <begin position="309"/>
        <end position="415"/>
    </location>
</feature>
<dbReference type="EnsemblMetazoa" id="XM_019996261.1">
    <property type="protein sequence ID" value="XP_019851820.1"/>
    <property type="gene ID" value="LOC105312695"/>
</dbReference>
<keyword evidence="5" id="KW-1185">Reference proteome</keyword>
<reference evidence="5" key="1">
    <citation type="journal article" date="2010" name="Nature">
        <title>The Amphimedon queenslandica genome and the evolution of animal complexity.</title>
        <authorList>
            <person name="Srivastava M."/>
            <person name="Simakov O."/>
            <person name="Chapman J."/>
            <person name="Fahey B."/>
            <person name="Gauthier M.E."/>
            <person name="Mitros T."/>
            <person name="Richards G.S."/>
            <person name="Conaco C."/>
            <person name="Dacre M."/>
            <person name="Hellsten U."/>
            <person name="Larroux C."/>
            <person name="Putnam N.H."/>
            <person name="Stanke M."/>
            <person name="Adamska M."/>
            <person name="Darling A."/>
            <person name="Degnan S.M."/>
            <person name="Oakley T.H."/>
            <person name="Plachetzki D.C."/>
            <person name="Zhai Y."/>
            <person name="Adamski M."/>
            <person name="Calcino A."/>
            <person name="Cummins S.F."/>
            <person name="Goodstein D.M."/>
            <person name="Harris C."/>
            <person name="Jackson D.J."/>
            <person name="Leys S.P."/>
            <person name="Shu S."/>
            <person name="Woodcroft B.J."/>
            <person name="Vervoort M."/>
            <person name="Kosik K.S."/>
            <person name="Manning G."/>
            <person name="Degnan B.M."/>
            <person name="Rokhsar D.S."/>
        </authorList>
    </citation>
    <scope>NUCLEOTIDE SEQUENCE [LARGE SCALE GENOMIC DNA]</scope>
</reference>
<keyword evidence="1" id="KW-1133">Transmembrane helix</keyword>
<dbReference type="Pfam" id="PF00149">
    <property type="entry name" value="Metallophos"/>
    <property type="match status" value="1"/>
</dbReference>
<sequence length="611" mass="70372">MKIFLIICVLFSAWCLSFFLDCFLYGSPVPLNSSQNRDEAPPFHGATLDNVFWFLQVSDIHISVYVDPGRYEDLKLFIKQVVGTVKPAVVFVTGDITDAKGADQLSSTQESREWHIYRDILNQSQFGDMPWIDLRGNHDAFNVPWKYHREDMYRQYALSSTKHSSVAFKWSHKTNFGVYSFVGIDACPSPGLKRPYNFFGVLHDEDLTMIEDIMAETKRDNGTIILTHYPSSFITSDYKRMRNIFSHSIAHLCGHLHSGGEYFFERLAMYARHPDGHLELELSDWKFVRKFRLLAYDHDILSFTDTSLHKWPLVLITNPVSTHFALPGREPTSRIKHSTHIRILAFSLWSITDVLVSINGGSNQSATLAAKGQPLYVLPWQTSHYMHGKHSLTVFVKDSKGNEAKVSQKFSLDGSKDPLDKLPGFFLLTDHRSFARMTFFSLWLLLVTCLMTAWFGAGFQYFQNMTRYPPVFYPFLFNLLYFAVGPWYVGEVLRDVYGLIFVHGMMASGHFIPGSLTYVHGVAEILTYYLPLSLYLSYLLQPRNSKKWRHQCVLYLWMAFIALAIMYHMRGVRRIVRSYGWISLIISPGYCWTLVLGGLLVYLAIRKGKRT</sequence>
<gene>
    <name evidence="4" type="primary">105312695</name>
</gene>
<evidence type="ECO:0000313" key="4">
    <source>
        <dbReference type="EnsemblMetazoa" id="Aqu2.1.32236_001"/>
    </source>
</evidence>
<feature type="domain" description="Calcineurin-like phosphoesterase" evidence="2">
    <location>
        <begin position="53"/>
        <end position="258"/>
    </location>
</feature>
<dbReference type="PANTHER" id="PTHR14795">
    <property type="entry name" value="HELICASE RELATED"/>
    <property type="match status" value="1"/>
</dbReference>
<dbReference type="InterPro" id="IPR056229">
    <property type="entry name" value="Ig_TMM62"/>
</dbReference>
<evidence type="ECO:0000259" key="3">
    <source>
        <dbReference type="Pfam" id="PF24384"/>
    </source>
</evidence>
<feature type="transmembrane region" description="Helical" evidence="1">
    <location>
        <begin position="440"/>
        <end position="459"/>
    </location>
</feature>
<dbReference type="KEGG" id="aqu:105312695"/>
<dbReference type="GO" id="GO:0016787">
    <property type="term" value="F:hydrolase activity"/>
    <property type="evidence" value="ECO:0007669"/>
    <property type="project" value="InterPro"/>
</dbReference>
<organism evidence="4">
    <name type="scientific">Amphimedon queenslandica</name>
    <name type="common">Sponge</name>
    <dbReference type="NCBI Taxonomy" id="400682"/>
    <lineage>
        <taxon>Eukaryota</taxon>
        <taxon>Metazoa</taxon>
        <taxon>Porifera</taxon>
        <taxon>Demospongiae</taxon>
        <taxon>Heteroscleromorpha</taxon>
        <taxon>Haplosclerida</taxon>
        <taxon>Niphatidae</taxon>
        <taxon>Amphimedon</taxon>
    </lineage>
</organism>
<dbReference type="OrthoDB" id="27234at2759"/>
<dbReference type="Pfam" id="PF24384">
    <property type="entry name" value="Ig_TMM62"/>
    <property type="match status" value="1"/>
</dbReference>
<evidence type="ECO:0000313" key="5">
    <source>
        <dbReference type="Proteomes" id="UP000007879"/>
    </source>
</evidence>